<evidence type="ECO:0000313" key="1">
    <source>
        <dbReference type="EMBL" id="KAI8015733.1"/>
    </source>
</evidence>
<accession>A0ACC0HSN3</accession>
<keyword evidence="2" id="KW-1185">Reference proteome</keyword>
<sequence>MCRAITLSPNSVLYAIASRSLEKASSFVLENGFSPVEVKVYDSYEGVLEDPNVDAVYVPLPTSLHVRWAVLAAEKGKHVLLEKPAAPNLAELDRILEACECSGVQFMDATMWMHHPRTSETRALLSDAQRFGQLKSFRIPMMSEHAVASDLPQEALMVSEFAGLVMRRNGDGLEPPEMWWPGISRKTQQVLDTVKASIERGFQPVEILS</sequence>
<dbReference type="Proteomes" id="UP001060215">
    <property type="component" value="Chromosome 4"/>
</dbReference>
<gene>
    <name evidence="1" type="ORF">LOK49_LG05G02857</name>
</gene>
<proteinExistence type="predicted"/>
<organism evidence="1 2">
    <name type="scientific">Camellia lanceoleosa</name>
    <dbReference type="NCBI Taxonomy" id="1840588"/>
    <lineage>
        <taxon>Eukaryota</taxon>
        <taxon>Viridiplantae</taxon>
        <taxon>Streptophyta</taxon>
        <taxon>Embryophyta</taxon>
        <taxon>Tracheophyta</taxon>
        <taxon>Spermatophyta</taxon>
        <taxon>Magnoliopsida</taxon>
        <taxon>eudicotyledons</taxon>
        <taxon>Gunneridae</taxon>
        <taxon>Pentapetalae</taxon>
        <taxon>asterids</taxon>
        <taxon>Ericales</taxon>
        <taxon>Theaceae</taxon>
        <taxon>Camellia</taxon>
    </lineage>
</organism>
<dbReference type="EMBL" id="CM045761">
    <property type="protein sequence ID" value="KAI8015733.1"/>
    <property type="molecule type" value="Genomic_DNA"/>
</dbReference>
<name>A0ACC0HSN3_9ERIC</name>
<comment type="caution">
    <text evidence="1">The sequence shown here is derived from an EMBL/GenBank/DDBJ whole genome shotgun (WGS) entry which is preliminary data.</text>
</comment>
<evidence type="ECO:0000313" key="2">
    <source>
        <dbReference type="Proteomes" id="UP001060215"/>
    </source>
</evidence>
<reference evidence="1 2" key="1">
    <citation type="journal article" date="2022" name="Plant J.">
        <title>Chromosome-level genome of Camellia lanceoleosa provides a valuable resource for understanding genome evolution and self-incompatibility.</title>
        <authorList>
            <person name="Gong W."/>
            <person name="Xiao S."/>
            <person name="Wang L."/>
            <person name="Liao Z."/>
            <person name="Chang Y."/>
            <person name="Mo W."/>
            <person name="Hu G."/>
            <person name="Li W."/>
            <person name="Zhao G."/>
            <person name="Zhu H."/>
            <person name="Hu X."/>
            <person name="Ji K."/>
            <person name="Xiang X."/>
            <person name="Song Q."/>
            <person name="Yuan D."/>
            <person name="Jin S."/>
            <person name="Zhang L."/>
        </authorList>
    </citation>
    <scope>NUCLEOTIDE SEQUENCE [LARGE SCALE GENOMIC DNA]</scope>
    <source>
        <strain evidence="1">SQ_2022a</strain>
    </source>
</reference>
<protein>
    <submittedName>
        <fullName evidence="1">Oxidoreductase</fullName>
    </submittedName>
</protein>